<evidence type="ECO:0000259" key="2">
    <source>
        <dbReference type="Pfam" id="PF13632"/>
    </source>
</evidence>
<keyword evidence="1" id="KW-0472">Membrane</keyword>
<dbReference type="InterPro" id="IPR027389">
    <property type="entry name" value="B_mannosylTrfase_Bre-3/Egh"/>
</dbReference>
<feature type="transmembrane region" description="Helical" evidence="1">
    <location>
        <begin position="253"/>
        <end position="275"/>
    </location>
</feature>
<keyword evidence="3" id="KW-0808">Transferase</keyword>
<reference evidence="3" key="1">
    <citation type="journal article" date="2021" name="Nat. Commun.">
        <title>Genetic determinants of endophytism in the Arabidopsis root mycobiome.</title>
        <authorList>
            <person name="Mesny F."/>
            <person name="Miyauchi S."/>
            <person name="Thiergart T."/>
            <person name="Pickel B."/>
            <person name="Atanasova L."/>
            <person name="Karlsson M."/>
            <person name="Huettel B."/>
            <person name="Barry K.W."/>
            <person name="Haridas S."/>
            <person name="Chen C."/>
            <person name="Bauer D."/>
            <person name="Andreopoulos W."/>
            <person name="Pangilinan J."/>
            <person name="LaButti K."/>
            <person name="Riley R."/>
            <person name="Lipzen A."/>
            <person name="Clum A."/>
            <person name="Drula E."/>
            <person name="Henrissat B."/>
            <person name="Kohler A."/>
            <person name="Grigoriev I.V."/>
            <person name="Martin F.M."/>
            <person name="Hacquard S."/>
        </authorList>
    </citation>
    <scope>NUCLEOTIDE SEQUENCE</scope>
    <source>
        <strain evidence="3">MPI-SDFR-AT-0120</strain>
    </source>
</reference>
<proteinExistence type="predicted"/>
<keyword evidence="1" id="KW-1133">Transmembrane helix</keyword>
<organism evidence="3 4">
    <name type="scientific">Paraphoma chrysanthemicola</name>
    <dbReference type="NCBI Taxonomy" id="798071"/>
    <lineage>
        <taxon>Eukaryota</taxon>
        <taxon>Fungi</taxon>
        <taxon>Dikarya</taxon>
        <taxon>Ascomycota</taxon>
        <taxon>Pezizomycotina</taxon>
        <taxon>Dothideomycetes</taxon>
        <taxon>Pleosporomycetidae</taxon>
        <taxon>Pleosporales</taxon>
        <taxon>Pleosporineae</taxon>
        <taxon>Phaeosphaeriaceae</taxon>
        <taxon>Paraphoma</taxon>
    </lineage>
</organism>
<dbReference type="SUPFAM" id="SSF53448">
    <property type="entry name" value="Nucleotide-diphospho-sugar transferases"/>
    <property type="match status" value="1"/>
</dbReference>
<dbReference type="InterPro" id="IPR029044">
    <property type="entry name" value="Nucleotide-diphossugar_trans"/>
</dbReference>
<dbReference type="Pfam" id="PF13632">
    <property type="entry name" value="Glyco_trans_2_3"/>
    <property type="match status" value="1"/>
</dbReference>
<dbReference type="PANTHER" id="PTHR16779">
    <property type="entry name" value="BETA-1,4-MANNOSYLTRANSFERASE EGH"/>
    <property type="match status" value="1"/>
</dbReference>
<dbReference type="AlphaFoldDB" id="A0A8K0R0Y1"/>
<dbReference type="GO" id="GO:0019187">
    <property type="term" value="F:beta-1,4-mannosyltransferase activity"/>
    <property type="evidence" value="ECO:0007669"/>
    <property type="project" value="InterPro"/>
</dbReference>
<dbReference type="EMBL" id="JAGMVJ010000017">
    <property type="protein sequence ID" value="KAH7078583.1"/>
    <property type="molecule type" value="Genomic_DNA"/>
</dbReference>
<dbReference type="Proteomes" id="UP000813461">
    <property type="component" value="Unassembled WGS sequence"/>
</dbReference>
<dbReference type="GO" id="GO:0005737">
    <property type="term" value="C:cytoplasm"/>
    <property type="evidence" value="ECO:0007669"/>
    <property type="project" value="TreeGrafter"/>
</dbReference>
<dbReference type="OrthoDB" id="5819582at2759"/>
<name>A0A8K0R0Y1_9PLEO</name>
<dbReference type="PANTHER" id="PTHR16779:SF1">
    <property type="entry name" value="BETA-1,4-MANNOSYLTRANSFERASE EGH"/>
    <property type="match status" value="1"/>
</dbReference>
<evidence type="ECO:0000313" key="4">
    <source>
        <dbReference type="Proteomes" id="UP000813461"/>
    </source>
</evidence>
<gene>
    <name evidence="3" type="ORF">FB567DRAFT_582790</name>
</gene>
<sequence length="360" mass="41674">MQRDFRRLLICLVTRGDQKEVVHRSISAIQDMYQTIDCRISLHILTEDARAEAFRGIFRPHVLVHGVPAEFKPSKAKYKARSLEWFRVNMQLDEDDWVLHIDEETLLDEYCIQSCIDFITKQTNADIGQGVIHFNCHEYWSSVFTGVADVNRVKNDFGDVQWRLNWLGKAAVGIRGSFLLIRGSVENACTWDTDSLTEDYAFCLEAIRKGYRMGYVPGIARELSPSCIGDLIRQRRRWYTGVRGLGDFWGQLFLLRTAITGLQAFNFIACWFLVYPWPSWTVQQPQWVYNWTVFETSIGIGITAWILFLQDYDTGLSIEDMVAHQVLAVLVQPFVQIAEGYAVLMSTFFPDTWFFVIKKT</sequence>
<evidence type="ECO:0000313" key="3">
    <source>
        <dbReference type="EMBL" id="KAH7078583.1"/>
    </source>
</evidence>
<feature type="domain" description="Glycosyltransferase 2-like" evidence="2">
    <location>
        <begin position="97"/>
        <end position="289"/>
    </location>
</feature>
<keyword evidence="4" id="KW-1185">Reference proteome</keyword>
<dbReference type="InterPro" id="IPR001173">
    <property type="entry name" value="Glyco_trans_2-like"/>
</dbReference>
<dbReference type="Gene3D" id="3.90.550.10">
    <property type="entry name" value="Spore Coat Polysaccharide Biosynthesis Protein SpsA, Chain A"/>
    <property type="match status" value="1"/>
</dbReference>
<protein>
    <submittedName>
        <fullName evidence="3">Glycosyl transferase family group 2-domain-containing protein</fullName>
    </submittedName>
</protein>
<keyword evidence="1" id="KW-0812">Transmembrane</keyword>
<feature type="transmembrane region" description="Helical" evidence="1">
    <location>
        <begin position="287"/>
        <end position="308"/>
    </location>
</feature>
<evidence type="ECO:0000256" key="1">
    <source>
        <dbReference type="SAM" id="Phobius"/>
    </source>
</evidence>
<accession>A0A8K0R0Y1</accession>
<comment type="caution">
    <text evidence="3">The sequence shown here is derived from an EMBL/GenBank/DDBJ whole genome shotgun (WGS) entry which is preliminary data.</text>
</comment>